<evidence type="ECO:0000313" key="2">
    <source>
        <dbReference type="EMBL" id="KAJ9561163.1"/>
    </source>
</evidence>
<sequence length="588" mass="66403">MLLLFKVDFAKAFDTLNWNSLDNVLLQMGFGDKWRSWVKGCICTAKASVLINGSPSKEFNLNKGVRQGDPLAPFLFILATEGLAVAMKEARQNNIFKGVCLNNSEDEVSIFQFADDAIFVGEWSLANAKNLILCSGLTINMSKSRLMGVSVSKEETTRIANQLKCKEESIPFVYLGLPVGGNTNRVASWQPLINKFKAKLNSWKAKTLSFGGRLCLCKSVLGTLGNYLFSLYKVPAKVINLLESLRSKFFWGGTDDKKKINWLAWNKVISDKHAGGLGIGSLRALNLALLFKWRWRELTEIDIKWQKVVAHCNEGYSPLNPTRQKGGTWNRIRGVEKEIAELGINISSLLQWKDDERGWSWELEGNKVYSVRSLRKLIDGISLPIVSTETDWIQQLPSKINIFIWRALRNRLATRDNLKKRGIQIASEVCPSCLSADENIDHLLTTCLTSKLLIALLVLWVNWWPGNECTVSGVWSIIHSIGGGSTQKVVRSAIGAAFFWCIWEQRNRMVFNTRPKKEIDLFRDVQFLAFYWVRSRVKGCKNISWDCWNLVNSLQHALMTWVCDDAALPHVGTNRFPPKSEFSVGGSL</sequence>
<dbReference type="Pfam" id="PF13966">
    <property type="entry name" value="zf-RVT"/>
    <property type="match status" value="1"/>
</dbReference>
<feature type="domain" description="Reverse transcriptase" evidence="1">
    <location>
        <begin position="1"/>
        <end position="179"/>
    </location>
</feature>
<name>A0AA38THP9_9ASTR</name>
<reference evidence="2" key="1">
    <citation type="submission" date="2023-03" db="EMBL/GenBank/DDBJ databases">
        <title>Chromosome-scale reference genome and RAD-based genetic map of yellow starthistle (Centaurea solstitialis) reveal putative structural variation and QTLs associated with invader traits.</title>
        <authorList>
            <person name="Reatini B."/>
            <person name="Cang F.A."/>
            <person name="Jiang Q."/>
            <person name="Mckibben M.T.W."/>
            <person name="Barker M.S."/>
            <person name="Rieseberg L.H."/>
            <person name="Dlugosch K.M."/>
        </authorList>
    </citation>
    <scope>NUCLEOTIDE SEQUENCE</scope>
    <source>
        <strain evidence="2">CAN-66</strain>
        <tissue evidence="2">Leaf</tissue>
    </source>
</reference>
<organism evidence="2 3">
    <name type="scientific">Centaurea solstitialis</name>
    <name type="common">yellow star-thistle</name>
    <dbReference type="NCBI Taxonomy" id="347529"/>
    <lineage>
        <taxon>Eukaryota</taxon>
        <taxon>Viridiplantae</taxon>
        <taxon>Streptophyta</taxon>
        <taxon>Embryophyta</taxon>
        <taxon>Tracheophyta</taxon>
        <taxon>Spermatophyta</taxon>
        <taxon>Magnoliopsida</taxon>
        <taxon>eudicotyledons</taxon>
        <taxon>Gunneridae</taxon>
        <taxon>Pentapetalae</taxon>
        <taxon>asterids</taxon>
        <taxon>campanulids</taxon>
        <taxon>Asterales</taxon>
        <taxon>Asteraceae</taxon>
        <taxon>Carduoideae</taxon>
        <taxon>Cardueae</taxon>
        <taxon>Centaureinae</taxon>
        <taxon>Centaurea</taxon>
    </lineage>
</organism>
<accession>A0AA38THP9</accession>
<evidence type="ECO:0000259" key="1">
    <source>
        <dbReference type="PROSITE" id="PS50878"/>
    </source>
</evidence>
<dbReference type="AlphaFoldDB" id="A0AA38THP9"/>
<protein>
    <recommendedName>
        <fullName evidence="1">Reverse transcriptase domain-containing protein</fullName>
    </recommendedName>
</protein>
<dbReference type="PROSITE" id="PS50878">
    <property type="entry name" value="RT_POL"/>
    <property type="match status" value="1"/>
</dbReference>
<dbReference type="Pfam" id="PF00078">
    <property type="entry name" value="RVT_1"/>
    <property type="match status" value="1"/>
</dbReference>
<proteinExistence type="predicted"/>
<evidence type="ECO:0000313" key="3">
    <source>
        <dbReference type="Proteomes" id="UP001172457"/>
    </source>
</evidence>
<dbReference type="Proteomes" id="UP001172457">
    <property type="component" value="Chromosome 2"/>
</dbReference>
<dbReference type="PANTHER" id="PTHR33116">
    <property type="entry name" value="REVERSE TRANSCRIPTASE ZINC-BINDING DOMAIN-CONTAINING PROTEIN-RELATED-RELATED"/>
    <property type="match status" value="1"/>
</dbReference>
<comment type="caution">
    <text evidence="2">The sequence shown here is derived from an EMBL/GenBank/DDBJ whole genome shotgun (WGS) entry which is preliminary data.</text>
</comment>
<dbReference type="InterPro" id="IPR000477">
    <property type="entry name" value="RT_dom"/>
</dbReference>
<gene>
    <name evidence="2" type="ORF">OSB04_006323</name>
</gene>
<dbReference type="PANTHER" id="PTHR33116:SF77">
    <property type="entry name" value="RNA-DIRECTED DNA POLYMERASE"/>
    <property type="match status" value="1"/>
</dbReference>
<keyword evidence="3" id="KW-1185">Reference proteome</keyword>
<dbReference type="InterPro" id="IPR026960">
    <property type="entry name" value="RVT-Znf"/>
</dbReference>
<dbReference type="EMBL" id="JARYMX010000002">
    <property type="protein sequence ID" value="KAJ9561163.1"/>
    <property type="molecule type" value="Genomic_DNA"/>
</dbReference>